<protein>
    <submittedName>
        <fullName evidence="2">Hemagglutinin superfamily protein</fullName>
    </submittedName>
</protein>
<reference evidence="2 3" key="1">
    <citation type="submission" date="2011-02" db="EMBL/GenBank/DDBJ databases">
        <authorList>
            <person name="Muzny D."/>
            <person name="Qin X."/>
            <person name="Deng J."/>
            <person name="Jiang H."/>
            <person name="Liu Y."/>
            <person name="Qu J."/>
            <person name="Song X.-Z."/>
            <person name="Zhang L."/>
            <person name="Thornton R."/>
            <person name="Coyle M."/>
            <person name="Francisco L."/>
            <person name="Jackson L."/>
            <person name="Javaid M."/>
            <person name="Korchina V."/>
            <person name="Kovar C."/>
            <person name="Mata R."/>
            <person name="Mathew T."/>
            <person name="Ngo R."/>
            <person name="Nguyen L."/>
            <person name="Nguyen N."/>
            <person name="Okwuonu G."/>
            <person name="Ongeri F."/>
            <person name="Pham C."/>
            <person name="Simmons D."/>
            <person name="Wilczek-Boney K."/>
            <person name="Hale W."/>
            <person name="Jakkamsetti A."/>
            <person name="Pham P."/>
            <person name="Ruth R."/>
            <person name="San Lucas F."/>
            <person name="Warren J."/>
            <person name="Zhang J."/>
            <person name="Zhao Z."/>
            <person name="Zhou C."/>
            <person name="Zhu D."/>
            <person name="Lee S."/>
            <person name="Bess C."/>
            <person name="Blankenburg K."/>
            <person name="Forbes L."/>
            <person name="Fu Q."/>
            <person name="Gubbala S."/>
            <person name="Hirani K."/>
            <person name="Jayaseelan J.C."/>
            <person name="Lara F."/>
            <person name="Munidasa M."/>
            <person name="Palculict T."/>
            <person name="Patil S."/>
            <person name="Pu L.-L."/>
            <person name="Saada N."/>
            <person name="Tang L."/>
            <person name="Weissenberger G."/>
            <person name="Zhu Y."/>
            <person name="Hemphill L."/>
            <person name="Shang Y."/>
            <person name="Youmans B."/>
            <person name="Ayvaz T."/>
            <person name="Ross M."/>
            <person name="Santibanez J."/>
            <person name="Aqrawi P."/>
            <person name="Gross S."/>
            <person name="Joshi V."/>
            <person name="Fowler G."/>
            <person name="Nazareth L."/>
            <person name="Reid J."/>
            <person name="Worley K."/>
            <person name="Petrosino J."/>
            <person name="Highlander S."/>
            <person name="Gibbs R."/>
        </authorList>
    </citation>
    <scope>NUCLEOTIDE SEQUENCE [LARGE SCALE GENOMIC DNA]</scope>
    <source>
        <strain evidence="2 3">DSM 19965</strain>
    </source>
</reference>
<name>F2BY13_9FIRM</name>
<dbReference type="InterPro" id="IPR011049">
    <property type="entry name" value="Serralysin-like_metalloprot_C"/>
</dbReference>
<sequence>MGTTVTDKDGNTNQTTAGGTVIQTKDGKEKVEIKKDGITITDVEDGTSDNPKKKISLTKDGFNNGGNKITNIADGESDTDAATVGQVNETKKEAEKHTTVEAGNHLSIREEIDKNGGKKYTITGPSITSGDGSVTVEDNTDDKGKKIGYKLSVNTDKIAEKSEKRKLNRAIKTQQK</sequence>
<feature type="compositionally biased region" description="Polar residues" evidence="1">
    <location>
        <begin position="11"/>
        <end position="23"/>
    </location>
</feature>
<dbReference type="HOGENOM" id="CLU_1522826_0_0_9"/>
<feature type="compositionally biased region" description="Polar residues" evidence="1">
    <location>
        <begin position="123"/>
        <end position="132"/>
    </location>
</feature>
<organism evidence="2 3">
    <name type="scientific">Dialister micraerophilus DSM 19965</name>
    <dbReference type="NCBI Taxonomy" id="888062"/>
    <lineage>
        <taxon>Bacteria</taxon>
        <taxon>Bacillati</taxon>
        <taxon>Bacillota</taxon>
        <taxon>Negativicutes</taxon>
        <taxon>Veillonellales</taxon>
        <taxon>Veillonellaceae</taxon>
        <taxon>Dialister</taxon>
    </lineage>
</organism>
<dbReference type="EMBL" id="AFBB01000024">
    <property type="protein sequence ID" value="EGF12574.1"/>
    <property type="molecule type" value="Genomic_DNA"/>
</dbReference>
<feature type="compositionally biased region" description="Basic and acidic residues" evidence="1">
    <location>
        <begin position="1"/>
        <end position="10"/>
    </location>
</feature>
<keyword evidence="3" id="KW-1185">Reference proteome</keyword>
<dbReference type="GO" id="GO:0019867">
    <property type="term" value="C:outer membrane"/>
    <property type="evidence" value="ECO:0007669"/>
    <property type="project" value="InterPro"/>
</dbReference>
<comment type="caution">
    <text evidence="2">The sequence shown here is derived from an EMBL/GenBank/DDBJ whole genome shotgun (WGS) entry which is preliminary data.</text>
</comment>
<proteinExistence type="predicted"/>
<gene>
    <name evidence="2" type="ORF">HMPREF9083_1081</name>
</gene>
<dbReference type="SUPFAM" id="SSF101967">
    <property type="entry name" value="Adhesin YadA, collagen-binding domain"/>
    <property type="match status" value="1"/>
</dbReference>
<evidence type="ECO:0000313" key="3">
    <source>
        <dbReference type="Proteomes" id="UP000003503"/>
    </source>
</evidence>
<evidence type="ECO:0000256" key="1">
    <source>
        <dbReference type="SAM" id="MobiDB-lite"/>
    </source>
</evidence>
<feature type="region of interest" description="Disordered" evidence="1">
    <location>
        <begin position="42"/>
        <end position="65"/>
    </location>
</feature>
<evidence type="ECO:0000313" key="2">
    <source>
        <dbReference type="EMBL" id="EGF12574.1"/>
    </source>
</evidence>
<feature type="region of interest" description="Disordered" evidence="1">
    <location>
        <begin position="116"/>
        <end position="145"/>
    </location>
</feature>
<dbReference type="Gene3D" id="6.10.250.1970">
    <property type="match status" value="1"/>
</dbReference>
<dbReference type="AlphaFoldDB" id="F2BY13"/>
<dbReference type="Gene3D" id="2.20.70.140">
    <property type="match status" value="1"/>
</dbReference>
<feature type="region of interest" description="Disordered" evidence="1">
    <location>
        <begin position="1"/>
        <end position="23"/>
    </location>
</feature>
<dbReference type="Proteomes" id="UP000003503">
    <property type="component" value="Unassembled WGS sequence"/>
</dbReference>
<dbReference type="RefSeq" id="WP_007556384.1">
    <property type="nucleotide sequence ID" value="NZ_GL878519.1"/>
</dbReference>
<dbReference type="eggNOG" id="COG5295">
    <property type="taxonomic scope" value="Bacteria"/>
</dbReference>
<accession>F2BY13</accession>
<dbReference type="STRING" id="888062.HMPREF9083_1081"/>